<dbReference type="AlphaFoldDB" id="A0A0H5RRL0"/>
<name>A0A0H5RRL0_9EUKA</name>
<accession>A0A0H5RRL0</accession>
<dbReference type="EMBL" id="HACM01010907">
    <property type="protein sequence ID" value="CRZ11349.1"/>
    <property type="molecule type" value="Transcribed_RNA"/>
</dbReference>
<organism evidence="1">
    <name type="scientific">Spongospora subterranea</name>
    <dbReference type="NCBI Taxonomy" id="70186"/>
    <lineage>
        <taxon>Eukaryota</taxon>
        <taxon>Sar</taxon>
        <taxon>Rhizaria</taxon>
        <taxon>Endomyxa</taxon>
        <taxon>Phytomyxea</taxon>
        <taxon>Plasmodiophorida</taxon>
        <taxon>Plasmodiophoridae</taxon>
        <taxon>Spongospora</taxon>
    </lineage>
</organism>
<evidence type="ECO:0000313" key="1">
    <source>
        <dbReference type="EMBL" id="CRZ11349.1"/>
    </source>
</evidence>
<protein>
    <submittedName>
        <fullName evidence="1">Uncharacterized protein</fullName>
    </submittedName>
</protein>
<sequence>MLKDEGVRPNAAPDSTAAIVNQWLSLLLVPNGIHLLRADIQAHDHCAAGLNIPCQLHQSASLLDYALADLLTANPYLVPVILPYISQCALHRISKAFLRPSLELLHQIHQSEYYQLLVACLFISRQDIQSQYISTLPKTSLHLPPALLSADSPLSLRIQLCRHILNPHGTTISSLSSVLSSIISSLSASTPESSLLITEIFTLYNTLETASLLYSIVAGDAHAFIDHLLDPVLESLNQPSSCAARQLLMLVLQDDNIYPVGLSPAHLKPRLGRRNVAVALSQVLLSVWSSPTFCLTSSAKQSLFDLSQLHVVDDDAMTTLLQAHPQDDYSDVFRFCLMSGLSDHISLFQFLISSSCFTESTVDSVIMAVHSIVSSSSTHLSETIQILSDWVASDSFSFDRFLNSHVLMQSLASHFLAYPLLQSLLQFKPFFLINNNVVDRTVVSAFMAISKAAPHSNLLIETIPSIIGRSEKLTDCRLNSLLEVAINTVPDNPSSLLSLAIAIVSLVTTAEQHGIQAFPMLYHMLTPFNPRWRPLVLHILLHLAQSGHHVPLELIRSWTMLPNPPSHDSLIVEILSRLTSPELVIEYINVLVSKYLTSSDAVLRNSTIRLISSQMNSIENLLVRSIQYVSLNLSKRCHQQVRDPEAELSRAHLRFSVQQLGISSRFPP</sequence>
<reference evidence="1" key="1">
    <citation type="submission" date="2015-04" db="EMBL/GenBank/DDBJ databases">
        <title>The genome sequence of the plant pathogenic Rhizarian Plasmodiophora brassicae reveals insights in its biotrophic life cycle and the origin of chitin synthesis.</title>
        <authorList>
            <person name="Schwelm A."/>
            <person name="Fogelqvist J."/>
            <person name="Knaust A."/>
            <person name="Julke S."/>
            <person name="Lilja T."/>
            <person name="Dhandapani V."/>
            <person name="Bonilla-Rosso G."/>
            <person name="Karlsson M."/>
            <person name="Shevchenko A."/>
            <person name="Choi S.R."/>
            <person name="Kim H.G."/>
            <person name="Park J.Y."/>
            <person name="Lim Y.P."/>
            <person name="Ludwig-Muller J."/>
            <person name="Dixelius C."/>
        </authorList>
    </citation>
    <scope>NUCLEOTIDE SEQUENCE</scope>
    <source>
        <tissue evidence="1">Potato root galls</tissue>
    </source>
</reference>
<proteinExistence type="predicted"/>